<keyword evidence="2" id="KW-1185">Reference proteome</keyword>
<protein>
    <submittedName>
        <fullName evidence="1">Uncharacterized protein</fullName>
    </submittedName>
</protein>
<evidence type="ECO:0000313" key="1">
    <source>
        <dbReference type="EMBL" id="SNR83650.1"/>
    </source>
</evidence>
<evidence type="ECO:0000313" key="2">
    <source>
        <dbReference type="Proteomes" id="UP000198280"/>
    </source>
</evidence>
<dbReference type="AlphaFoldDB" id="A0A238ZK24"/>
<dbReference type="Pfam" id="PF20062">
    <property type="entry name" value="DUF6461"/>
    <property type="match status" value="1"/>
</dbReference>
<gene>
    <name evidence="1" type="ORF">SAMN05216252_101342</name>
</gene>
<reference evidence="1 2" key="1">
    <citation type="submission" date="2017-06" db="EMBL/GenBank/DDBJ databases">
        <authorList>
            <person name="Kim H.J."/>
            <person name="Triplett B.A."/>
        </authorList>
    </citation>
    <scope>NUCLEOTIDE SEQUENCE [LARGE SCALE GENOMIC DNA]</scope>
    <source>
        <strain evidence="1 2">CGMCC 4.1858</strain>
    </source>
</reference>
<dbReference type="Proteomes" id="UP000198280">
    <property type="component" value="Unassembled WGS sequence"/>
</dbReference>
<sequence>MTSPTAEDYRWFEADFARLAEGYCVTLVHGIAPAEVLRVLRAEVRGHCTGAGTLDDHAYEAALVHQGSHGYIGVAALDGWSVMLEPNGYIGTLGGALTPLSVGRTVVSHFRNVNAVDHFNWFENGQSRLHFEPLFAHHRDGSDPDSLVTAMREVGFTTEEDGVDDLDVVTAAAFALAERVTGVRLTPEFLETARFVEGLAPIPGG</sequence>
<accession>A0A238ZK24</accession>
<dbReference type="OrthoDB" id="4460129at2"/>
<dbReference type="InterPro" id="IPR045592">
    <property type="entry name" value="DUF6461"/>
</dbReference>
<proteinExistence type="predicted"/>
<organism evidence="1 2">
    <name type="scientific">Actinacidiphila glaucinigra</name>
    <dbReference type="NCBI Taxonomy" id="235986"/>
    <lineage>
        <taxon>Bacteria</taxon>
        <taxon>Bacillati</taxon>
        <taxon>Actinomycetota</taxon>
        <taxon>Actinomycetes</taxon>
        <taxon>Kitasatosporales</taxon>
        <taxon>Streptomycetaceae</taxon>
        <taxon>Actinacidiphila</taxon>
    </lineage>
</organism>
<name>A0A238ZK24_9ACTN</name>
<dbReference type="EMBL" id="FZOF01000001">
    <property type="protein sequence ID" value="SNR83650.1"/>
    <property type="molecule type" value="Genomic_DNA"/>
</dbReference>
<dbReference type="RefSeq" id="WP_143681510.1">
    <property type="nucleotide sequence ID" value="NZ_FZOF01000001.1"/>
</dbReference>